<dbReference type="NCBIfam" id="NF041360">
    <property type="entry name" value="GntF_guanitoxin"/>
    <property type="match status" value="1"/>
</dbReference>
<accession>A0A1S3HUE1</accession>
<keyword evidence="5" id="KW-1185">Reference proteome</keyword>
<dbReference type="InterPro" id="IPR000940">
    <property type="entry name" value="NNMT_TEMT_trans"/>
</dbReference>
<sequence>MNVQTATAEAVSGDRYHDLFDTELYLKNFYVEECPLSTFVRNTLANVLKSGRINGTRLLDLGSGPTIAHHVILSKYFNELAFSDLTEKNREALRKWRDGEAGAFDWDSTFKCVAALEGEEENWMALKESFRNKMRTIYPCDLRNPNPLHPVLSKPFDCVTSTFCLEAACSDDVTFDRVIRNVTSLLKDGGHLIIVNSLRQSAYIVGDVHFSSRSLEKEEYIRSLKSAGLDEISWYEGEESAGDHLSNSSGVYVIVAKKNPPNPPIFEACLKVPSA</sequence>
<dbReference type="AlphaFoldDB" id="A0A1S3HUE1"/>
<dbReference type="PANTHER" id="PTHR10867:SF17">
    <property type="entry name" value="NICOTINAMIDE N-METHYLTRANSFERASE"/>
    <property type="match status" value="1"/>
</dbReference>
<dbReference type="GeneID" id="106157913"/>
<dbReference type="KEGG" id="lak:106157913"/>
<proteinExistence type="inferred from homology"/>
<dbReference type="PROSITE" id="PS51681">
    <property type="entry name" value="SAM_MT_NNMT_PNMT_TEMT"/>
    <property type="match status" value="1"/>
</dbReference>
<evidence type="ECO:0000313" key="5">
    <source>
        <dbReference type="Proteomes" id="UP000085678"/>
    </source>
</evidence>
<dbReference type="GO" id="GO:0008170">
    <property type="term" value="F:N-methyltransferase activity"/>
    <property type="evidence" value="ECO:0007669"/>
    <property type="project" value="TreeGrafter"/>
</dbReference>
<name>A0A1S3HUE1_LINAN</name>
<evidence type="ECO:0000256" key="3">
    <source>
        <dbReference type="ARBA" id="ARBA00022679"/>
    </source>
</evidence>
<evidence type="ECO:0000256" key="2">
    <source>
        <dbReference type="ARBA" id="ARBA00022603"/>
    </source>
</evidence>
<gene>
    <name evidence="6" type="primary">LOC106157913</name>
</gene>
<dbReference type="Gene3D" id="3.40.50.150">
    <property type="entry name" value="Vaccinia Virus protein VP39"/>
    <property type="match status" value="1"/>
</dbReference>
<dbReference type="OrthoDB" id="10050085at2759"/>
<dbReference type="Proteomes" id="UP000085678">
    <property type="component" value="Unplaced"/>
</dbReference>
<dbReference type="InParanoid" id="A0A1S3HUE1"/>
<dbReference type="Pfam" id="PF01234">
    <property type="entry name" value="NNMT_PNMT_TEMT"/>
    <property type="match status" value="1"/>
</dbReference>
<dbReference type="SUPFAM" id="SSF53335">
    <property type="entry name" value="S-adenosyl-L-methionine-dependent methyltransferases"/>
    <property type="match status" value="1"/>
</dbReference>
<comment type="similarity">
    <text evidence="1">Belongs to the class I-like SAM-binding methyltransferase superfamily. NNMT/PNMT/TEMT family.</text>
</comment>
<keyword evidence="3" id="KW-0808">Transferase</keyword>
<dbReference type="GO" id="GO:0032259">
    <property type="term" value="P:methylation"/>
    <property type="evidence" value="ECO:0007669"/>
    <property type="project" value="UniProtKB-KW"/>
</dbReference>
<dbReference type="STRING" id="7574.A0A1S3HUE1"/>
<evidence type="ECO:0000256" key="1">
    <source>
        <dbReference type="ARBA" id="ARBA00007996"/>
    </source>
</evidence>
<organism evidence="5 6">
    <name type="scientific">Lingula anatina</name>
    <name type="common">Brachiopod</name>
    <name type="synonym">Lingula unguis</name>
    <dbReference type="NCBI Taxonomy" id="7574"/>
    <lineage>
        <taxon>Eukaryota</taxon>
        <taxon>Metazoa</taxon>
        <taxon>Spiralia</taxon>
        <taxon>Lophotrochozoa</taxon>
        <taxon>Brachiopoda</taxon>
        <taxon>Linguliformea</taxon>
        <taxon>Lingulata</taxon>
        <taxon>Lingulida</taxon>
        <taxon>Linguloidea</taxon>
        <taxon>Lingulidae</taxon>
        <taxon>Lingula</taxon>
    </lineage>
</organism>
<dbReference type="InterPro" id="IPR053384">
    <property type="entry name" value="SAM-dep_methyltransferase"/>
</dbReference>
<reference evidence="6" key="1">
    <citation type="submission" date="2025-08" db="UniProtKB">
        <authorList>
            <consortium name="RefSeq"/>
        </authorList>
    </citation>
    <scope>IDENTIFICATION</scope>
    <source>
        <tissue evidence="6">Gonads</tissue>
    </source>
</reference>
<keyword evidence="2" id="KW-0489">Methyltransferase</keyword>
<dbReference type="InterPro" id="IPR029063">
    <property type="entry name" value="SAM-dependent_MTases_sf"/>
</dbReference>
<evidence type="ECO:0000256" key="4">
    <source>
        <dbReference type="ARBA" id="ARBA00022691"/>
    </source>
</evidence>
<protein>
    <submittedName>
        <fullName evidence="6">Indolethylamine N-methyltransferase-like</fullName>
    </submittedName>
</protein>
<keyword evidence="4" id="KW-0949">S-adenosyl-L-methionine</keyword>
<evidence type="ECO:0000313" key="6">
    <source>
        <dbReference type="RefSeq" id="XP_013389161.1"/>
    </source>
</evidence>
<dbReference type="GO" id="GO:0005829">
    <property type="term" value="C:cytosol"/>
    <property type="evidence" value="ECO:0007669"/>
    <property type="project" value="TreeGrafter"/>
</dbReference>
<dbReference type="PANTHER" id="PTHR10867">
    <property type="entry name" value="NNMT/PNMT/TEMT FAMILY MEMBER"/>
    <property type="match status" value="1"/>
</dbReference>
<dbReference type="RefSeq" id="XP_013389161.1">
    <property type="nucleotide sequence ID" value="XM_013533707.1"/>
</dbReference>